<protein>
    <submittedName>
        <fullName evidence="2">Uncharacterized protein</fullName>
    </submittedName>
</protein>
<evidence type="ECO:0000313" key="3">
    <source>
        <dbReference type="Proteomes" id="UP000076925"/>
    </source>
</evidence>
<evidence type="ECO:0000256" key="1">
    <source>
        <dbReference type="ARBA" id="ARBA00005651"/>
    </source>
</evidence>
<dbReference type="STRING" id="128403.WA1_30385"/>
<dbReference type="InterPro" id="IPR005368">
    <property type="entry name" value="UPF0175"/>
</dbReference>
<accession>A0A139X4M4</accession>
<gene>
    <name evidence="2" type="ORF">WA1_30385</name>
</gene>
<reference evidence="2 3" key="1">
    <citation type="journal article" date="2013" name="Genome Biol. Evol.">
        <title>Genomes of Stigonematalean cyanobacteria (subsection V) and the evolution of oxygenic photosynthesis from prokaryotes to plastids.</title>
        <authorList>
            <person name="Dagan T."/>
            <person name="Roettger M."/>
            <person name="Stucken K."/>
            <person name="Landan G."/>
            <person name="Koch R."/>
            <person name="Major P."/>
            <person name="Gould S.B."/>
            <person name="Goremykin V.V."/>
            <person name="Rippka R."/>
            <person name="Tandeau de Marsac N."/>
            <person name="Gugger M."/>
            <person name="Lockhart P.J."/>
            <person name="Allen J.F."/>
            <person name="Brune I."/>
            <person name="Maus I."/>
            <person name="Puhler A."/>
            <person name="Martin W.F."/>
        </authorList>
    </citation>
    <scope>NUCLEOTIDE SEQUENCE [LARGE SCALE GENOMIC DNA]</scope>
    <source>
        <strain evidence="2 3">PCC 7110</strain>
    </source>
</reference>
<proteinExistence type="inferred from homology"/>
<dbReference type="InterPro" id="IPR052264">
    <property type="entry name" value="UPF0175_domain"/>
</dbReference>
<dbReference type="OrthoDB" id="15200at2"/>
<organism evidence="2 3">
    <name type="scientific">Scytonema hofmannii PCC 7110</name>
    <dbReference type="NCBI Taxonomy" id="128403"/>
    <lineage>
        <taxon>Bacteria</taxon>
        <taxon>Bacillati</taxon>
        <taxon>Cyanobacteriota</taxon>
        <taxon>Cyanophyceae</taxon>
        <taxon>Nostocales</taxon>
        <taxon>Scytonemataceae</taxon>
        <taxon>Scytonema</taxon>
    </lineage>
</organism>
<dbReference type="PANTHER" id="PTHR37525">
    <property type="entry name" value="UPF0175 PROTEIN SSL1255"/>
    <property type="match status" value="1"/>
</dbReference>
<dbReference type="Pfam" id="PF03683">
    <property type="entry name" value="UPF0175"/>
    <property type="match status" value="1"/>
</dbReference>
<comment type="similarity">
    <text evidence="1">Belongs to the UPF0175 family.</text>
</comment>
<dbReference type="AlphaFoldDB" id="A0A139X4M4"/>
<comment type="caution">
    <text evidence="2">The sequence shown here is derived from an EMBL/GenBank/DDBJ whole genome shotgun (WGS) entry which is preliminary data.</text>
</comment>
<name>A0A139X4M4_9CYAN</name>
<evidence type="ECO:0000313" key="2">
    <source>
        <dbReference type="EMBL" id="KYC39649.1"/>
    </source>
</evidence>
<dbReference type="RefSeq" id="WP_017740564.1">
    <property type="nucleotide sequence ID" value="NZ_KQ976354.1"/>
</dbReference>
<sequence length="85" mass="9643">MKTVSMEFPDSVFSALRKDPNEFAQQMRIAAAVKWYELGEISQGKAAEIAGLNRADFINILLFYKVSPFQYTSQELAEEIASFDE</sequence>
<dbReference type="Proteomes" id="UP000076925">
    <property type="component" value="Unassembled WGS sequence"/>
</dbReference>
<dbReference type="PANTHER" id="PTHR37525:SF1">
    <property type="entry name" value="UPF0175 PROTEIN SSL1255"/>
    <property type="match status" value="1"/>
</dbReference>
<dbReference type="EMBL" id="ANNX02000033">
    <property type="protein sequence ID" value="KYC39649.1"/>
    <property type="molecule type" value="Genomic_DNA"/>
</dbReference>
<keyword evidence="3" id="KW-1185">Reference proteome</keyword>